<keyword evidence="2" id="KW-1185">Reference proteome</keyword>
<gene>
    <name evidence="1" type="ORF">Plil01_001279100</name>
</gene>
<accession>A0A9W6UDB9</accession>
<comment type="caution">
    <text evidence="1">The sequence shown here is derived from an EMBL/GenBank/DDBJ whole genome shotgun (WGS) entry which is preliminary data.</text>
</comment>
<dbReference type="AlphaFoldDB" id="A0A9W6UDB9"/>
<dbReference type="OrthoDB" id="1749448at2759"/>
<organism evidence="1 2">
    <name type="scientific">Phytophthora lilii</name>
    <dbReference type="NCBI Taxonomy" id="2077276"/>
    <lineage>
        <taxon>Eukaryota</taxon>
        <taxon>Sar</taxon>
        <taxon>Stramenopiles</taxon>
        <taxon>Oomycota</taxon>
        <taxon>Peronosporomycetes</taxon>
        <taxon>Peronosporales</taxon>
        <taxon>Peronosporaceae</taxon>
        <taxon>Phytophthora</taxon>
    </lineage>
</organism>
<dbReference type="EMBL" id="BSXW01000811">
    <property type="protein sequence ID" value="GMF30029.1"/>
    <property type="molecule type" value="Genomic_DNA"/>
</dbReference>
<name>A0A9W6UDB9_9STRA</name>
<evidence type="ECO:0000313" key="1">
    <source>
        <dbReference type="EMBL" id="GMF30029.1"/>
    </source>
</evidence>
<sequence length="178" mass="20392">MIAAQTVFLQRLVLGKRTVTGVITPRPGNTTIDLELVFRSTDSTITDEDIDAILAEVAQRTEEMKQNLQVHDKGGMFDFKLDGAGCQYHDGIDYSNEKERQQELKRLLMQNLLAKWLREWESVSGALCFAIVTKKPKVFLARGQDELSDWHKIMKSIEKGESKLLEIEHLTEETARKW</sequence>
<evidence type="ECO:0000313" key="2">
    <source>
        <dbReference type="Proteomes" id="UP001165083"/>
    </source>
</evidence>
<protein>
    <submittedName>
        <fullName evidence="1">Unnamed protein product</fullName>
    </submittedName>
</protein>
<reference evidence="1" key="1">
    <citation type="submission" date="2023-04" db="EMBL/GenBank/DDBJ databases">
        <title>Phytophthora lilii NBRC 32176.</title>
        <authorList>
            <person name="Ichikawa N."/>
            <person name="Sato H."/>
            <person name="Tonouchi N."/>
        </authorList>
    </citation>
    <scope>NUCLEOTIDE SEQUENCE</scope>
    <source>
        <strain evidence="1">NBRC 32176</strain>
    </source>
</reference>
<dbReference type="Proteomes" id="UP001165083">
    <property type="component" value="Unassembled WGS sequence"/>
</dbReference>
<proteinExistence type="predicted"/>